<keyword evidence="2" id="KW-1185">Reference proteome</keyword>
<name>A0A2P8G5A4_9BACT</name>
<evidence type="ECO:0000313" key="2">
    <source>
        <dbReference type="Proteomes" id="UP000240978"/>
    </source>
</evidence>
<dbReference type="PANTHER" id="PTHR36436:SF6">
    <property type="entry name" value="SLL5081 PROTEIN"/>
    <property type="match status" value="1"/>
</dbReference>
<dbReference type="EMBL" id="PYGK01000007">
    <property type="protein sequence ID" value="PSL29149.1"/>
    <property type="molecule type" value="Genomic_DNA"/>
</dbReference>
<dbReference type="Pfam" id="PF09234">
    <property type="entry name" value="DUF1963"/>
    <property type="match status" value="1"/>
</dbReference>
<dbReference type="Proteomes" id="UP000240978">
    <property type="component" value="Unassembled WGS sequence"/>
</dbReference>
<proteinExistence type="predicted"/>
<reference evidence="1 2" key="1">
    <citation type="submission" date="2018-03" db="EMBL/GenBank/DDBJ databases">
        <title>Genomic Encyclopedia of Archaeal and Bacterial Type Strains, Phase II (KMG-II): from individual species to whole genera.</title>
        <authorList>
            <person name="Goeker M."/>
        </authorList>
    </citation>
    <scope>NUCLEOTIDE SEQUENCE [LARGE SCALE GENOMIC DNA]</scope>
    <source>
        <strain evidence="1 2">DSM 18107</strain>
    </source>
</reference>
<protein>
    <submittedName>
        <fullName evidence="1">Uncharacterized protein YwqG</fullName>
    </submittedName>
</protein>
<comment type="caution">
    <text evidence="1">The sequence shown here is derived from an EMBL/GenBank/DDBJ whole genome shotgun (WGS) entry which is preliminary data.</text>
</comment>
<organism evidence="1 2">
    <name type="scientific">Chitinophaga ginsengisoli</name>
    <dbReference type="NCBI Taxonomy" id="363837"/>
    <lineage>
        <taxon>Bacteria</taxon>
        <taxon>Pseudomonadati</taxon>
        <taxon>Bacteroidota</taxon>
        <taxon>Chitinophagia</taxon>
        <taxon>Chitinophagales</taxon>
        <taxon>Chitinophagaceae</taxon>
        <taxon>Chitinophaga</taxon>
    </lineage>
</organism>
<dbReference type="AlphaFoldDB" id="A0A2P8G5A4"/>
<dbReference type="SUPFAM" id="SSF103032">
    <property type="entry name" value="Hypothetical protein YwqG"/>
    <property type="match status" value="1"/>
</dbReference>
<dbReference type="PANTHER" id="PTHR36436">
    <property type="entry name" value="SLL5081 PROTEIN"/>
    <property type="match status" value="1"/>
</dbReference>
<sequence>MFPRSLQSYQHIIESTAKPAVLLSFKQEKTALYQSKIGGEPYFPYDHPLEVLNGAGSISPWPKHWKTGTELMLLLQLNFEEMPALPSFPRTGILQLFVDDKNWHNLEEQLRVIYHPYVVREEKLLFSDFDNRPDRYRVQECSISFQKETEYITNSDFRFNQLLQDFGSTGNNHLWKDYLNITDLRYSKQDKEPGYGRNKIGGYHYSQNGQDPRTAQPEWQDSILLVQFQDYGNLSWGDGGSAQFFIKRKDLEALNFQNLLFHWDST</sequence>
<evidence type="ECO:0000313" key="1">
    <source>
        <dbReference type="EMBL" id="PSL29149.1"/>
    </source>
</evidence>
<dbReference type="Gene3D" id="2.30.320.10">
    <property type="entry name" value="YwqG-like"/>
    <property type="match status" value="1"/>
</dbReference>
<gene>
    <name evidence="1" type="ORF">CLV42_107296</name>
</gene>
<accession>A0A2P8G5A4</accession>
<dbReference type="InterPro" id="IPR035948">
    <property type="entry name" value="YwqG-like_sf"/>
</dbReference>
<dbReference type="OrthoDB" id="57088at2"/>
<dbReference type="RefSeq" id="WP_106603520.1">
    <property type="nucleotide sequence ID" value="NZ_PYGK01000007.1"/>
</dbReference>
<dbReference type="InterPro" id="IPR015315">
    <property type="entry name" value="DUF1963"/>
</dbReference>